<sequence length="691" mass="73907">MESLASRAESESLYESSLFHEGRFADDADLTEYVQLCRRLFPEVLEGNDAVGLEPEAEEGIARYLKYLSGLPLSSLRMEPALLQTDLQRVSKDLSMLLLSEDAKASTTGDEAEGLQSGRHSGQGMFEVVGQTSKAASAAASNISKSLAQTQTALERLEAACERFAAETAELDRRGQVVQHVLDKQDVIARVVELPRVMQMCVAGGYYEEAVDIAEHVRVSGDRLVRDIRDAAHVLPGSAGASGSLAVGAGREQLVAFVTTVQRQVQAEFEAMVAELCAELSRSHVPRTTGGVQDSSAGMHERTVRRLSQVARTAGVLRRTGLFSEAELCMLFLRSRWQAWQQTAEAFSGFAPPHTTADADDGAMLTAPALVSAAGGPQGSAEAAAFLLQYADAFFAWISEAEQQYRTLFVRVSESSDDSDSPFTDLALFAARQFLGVALPLAEQLDEAAGIAGLLSLVSTHTRLLSGVAGYALPALTETLHERAFASIACGVEDAVADICAAMAAVGAGEEQWERLAAPTRPELDFPAMDAATDSPAAFLELWRISPVGLLQYPMLTELLHAFRDGLHALRILVLAADAEDRDALLLLTMTAIVYEAELVRVTDTLAEVCRGAPESALGSARDACAAYVFGVVRCVAEIFEEIETLCELAPAGSVSAEDTPSLYTEAFYAPLLPILAPDSHAHSAIDTSGE</sequence>
<dbReference type="OrthoDB" id="1661054at2759"/>
<evidence type="ECO:0000256" key="2">
    <source>
        <dbReference type="ARBA" id="ARBA00006419"/>
    </source>
</evidence>
<organism evidence="10 11">
    <name type="scientific">Coemansia guatemalensis</name>
    <dbReference type="NCBI Taxonomy" id="2761395"/>
    <lineage>
        <taxon>Eukaryota</taxon>
        <taxon>Fungi</taxon>
        <taxon>Fungi incertae sedis</taxon>
        <taxon>Zoopagomycota</taxon>
        <taxon>Kickxellomycotina</taxon>
        <taxon>Kickxellomycetes</taxon>
        <taxon>Kickxellales</taxon>
        <taxon>Kickxellaceae</taxon>
        <taxon>Coemansia</taxon>
    </lineage>
</organism>
<keyword evidence="7" id="KW-0472">Membrane</keyword>
<comment type="subcellular location">
    <subcellularLocation>
        <location evidence="1">Golgi apparatus membrane</location>
        <topology evidence="1">Peripheral membrane protein</topology>
    </subcellularLocation>
</comment>
<comment type="caution">
    <text evidence="10">The sequence shown here is derived from an EMBL/GenBank/DDBJ whole genome shotgun (WGS) entry which is preliminary data.</text>
</comment>
<dbReference type="GO" id="GO:0000139">
    <property type="term" value="C:Golgi membrane"/>
    <property type="evidence" value="ECO:0007669"/>
    <property type="project" value="UniProtKB-SubCell"/>
</dbReference>
<gene>
    <name evidence="10" type="ORF">H4R20_001484</name>
</gene>
<evidence type="ECO:0000256" key="7">
    <source>
        <dbReference type="ARBA" id="ARBA00023136"/>
    </source>
</evidence>
<evidence type="ECO:0000256" key="9">
    <source>
        <dbReference type="SAM" id="Coils"/>
    </source>
</evidence>
<evidence type="ECO:0000313" key="10">
    <source>
        <dbReference type="EMBL" id="KAJ2806948.1"/>
    </source>
</evidence>
<dbReference type="EMBL" id="JANBUO010000148">
    <property type="protein sequence ID" value="KAJ2806948.1"/>
    <property type="molecule type" value="Genomic_DNA"/>
</dbReference>
<dbReference type="GO" id="GO:0006891">
    <property type="term" value="P:intra-Golgi vesicle-mediated transport"/>
    <property type="evidence" value="ECO:0007669"/>
    <property type="project" value="TreeGrafter"/>
</dbReference>
<keyword evidence="4" id="KW-0813">Transport</keyword>
<keyword evidence="5" id="KW-0653">Protein transport</keyword>
<comment type="similarity">
    <text evidence="2">Belongs to the COG8 family.</text>
</comment>
<dbReference type="InterPro" id="IPR007255">
    <property type="entry name" value="COG8"/>
</dbReference>
<evidence type="ECO:0000313" key="11">
    <source>
        <dbReference type="Proteomes" id="UP001140094"/>
    </source>
</evidence>
<evidence type="ECO:0000256" key="4">
    <source>
        <dbReference type="ARBA" id="ARBA00022448"/>
    </source>
</evidence>
<proteinExistence type="inferred from homology"/>
<dbReference type="AlphaFoldDB" id="A0A9W8I1T8"/>
<protein>
    <recommendedName>
        <fullName evidence="3">Conserved oligomeric Golgi complex subunit 8</fullName>
    </recommendedName>
    <alternativeName>
        <fullName evidence="8">Component of oligomeric Golgi complex 8</fullName>
    </alternativeName>
</protein>
<evidence type="ECO:0000256" key="8">
    <source>
        <dbReference type="ARBA" id="ARBA00031347"/>
    </source>
</evidence>
<evidence type="ECO:0000256" key="6">
    <source>
        <dbReference type="ARBA" id="ARBA00023034"/>
    </source>
</evidence>
<dbReference type="Pfam" id="PF04124">
    <property type="entry name" value="Dor1"/>
    <property type="match status" value="1"/>
</dbReference>
<keyword evidence="6" id="KW-0333">Golgi apparatus</keyword>
<dbReference type="GO" id="GO:0015031">
    <property type="term" value="P:protein transport"/>
    <property type="evidence" value="ECO:0007669"/>
    <property type="project" value="UniProtKB-KW"/>
</dbReference>
<feature type="coiled-coil region" evidence="9">
    <location>
        <begin position="140"/>
        <end position="174"/>
    </location>
</feature>
<name>A0A9W8I1T8_9FUNG</name>
<dbReference type="PANTHER" id="PTHR21311">
    <property type="entry name" value="CONSERVED OLIGOMERIC GOLGI COMPLEX COMPONENT 8"/>
    <property type="match status" value="1"/>
</dbReference>
<accession>A0A9W8I1T8</accession>
<dbReference type="GO" id="GO:0017119">
    <property type="term" value="C:Golgi transport complex"/>
    <property type="evidence" value="ECO:0007669"/>
    <property type="project" value="InterPro"/>
</dbReference>
<evidence type="ECO:0000256" key="3">
    <source>
        <dbReference type="ARBA" id="ARBA00020983"/>
    </source>
</evidence>
<reference evidence="10" key="1">
    <citation type="submission" date="2022-07" db="EMBL/GenBank/DDBJ databases">
        <title>Phylogenomic reconstructions and comparative analyses of Kickxellomycotina fungi.</title>
        <authorList>
            <person name="Reynolds N.K."/>
            <person name="Stajich J.E."/>
            <person name="Barry K."/>
            <person name="Grigoriev I.V."/>
            <person name="Crous P."/>
            <person name="Smith M.E."/>
        </authorList>
    </citation>
    <scope>NUCLEOTIDE SEQUENCE</scope>
    <source>
        <strain evidence="10">NRRL 1565</strain>
    </source>
</reference>
<evidence type="ECO:0000256" key="5">
    <source>
        <dbReference type="ARBA" id="ARBA00022927"/>
    </source>
</evidence>
<evidence type="ECO:0000256" key="1">
    <source>
        <dbReference type="ARBA" id="ARBA00004395"/>
    </source>
</evidence>
<dbReference type="PANTHER" id="PTHR21311:SF0">
    <property type="entry name" value="CONSERVED OLIGOMERIC GOLGI COMPLEX SUBUNIT 8"/>
    <property type="match status" value="1"/>
</dbReference>
<keyword evidence="11" id="KW-1185">Reference proteome</keyword>
<keyword evidence="9" id="KW-0175">Coiled coil</keyword>
<dbReference type="Proteomes" id="UP001140094">
    <property type="component" value="Unassembled WGS sequence"/>
</dbReference>